<accession>A0A0B2JW62</accession>
<proteinExistence type="predicted"/>
<gene>
    <name evidence="3" type="ORF">NZ47_04015</name>
</gene>
<dbReference type="Proteomes" id="UP000030993">
    <property type="component" value="Unassembled WGS sequence"/>
</dbReference>
<feature type="compositionally biased region" description="Basic residues" evidence="1">
    <location>
        <begin position="409"/>
        <end position="430"/>
    </location>
</feature>
<dbReference type="AlphaFoldDB" id="A0A0B2JW62"/>
<dbReference type="EMBL" id="JSCE01000083">
    <property type="protein sequence ID" value="KHM52580.1"/>
    <property type="molecule type" value="Genomic_DNA"/>
</dbReference>
<feature type="compositionally biased region" description="Polar residues" evidence="1">
    <location>
        <begin position="431"/>
        <end position="442"/>
    </location>
</feature>
<feature type="compositionally biased region" description="Basic residues" evidence="1">
    <location>
        <begin position="370"/>
        <end position="380"/>
    </location>
</feature>
<evidence type="ECO:0000259" key="2">
    <source>
        <dbReference type="Pfam" id="PF18475"/>
    </source>
</evidence>
<reference evidence="3 4" key="1">
    <citation type="journal article" date="2013" name="PLoS ONE">
        <title>Identification and characterization of three novel lipases belonging to families II and V from Anaerovibrio lipolyticus 5ST.</title>
        <authorList>
            <person name="Prive F."/>
            <person name="Kaderbhai N.N."/>
            <person name="Girdwood S."/>
            <person name="Worgan H.J."/>
            <person name="Pinloche E."/>
            <person name="Scollan N.D."/>
            <person name="Huws S.A."/>
            <person name="Newbold C.J."/>
        </authorList>
    </citation>
    <scope>NUCLEOTIDE SEQUENCE [LARGE SCALE GENOMIC DNA]</scope>
    <source>
        <strain evidence="3 4">5S</strain>
    </source>
</reference>
<feature type="compositionally biased region" description="Basic and acidic residues" evidence="1">
    <location>
        <begin position="174"/>
        <end position="183"/>
    </location>
</feature>
<sequence>MANFYIDYENVHNEGLKGVERLTPDDTIYLFYSDKADTLKIDVVQKLLATQGNIRFMKIENGVENALDFQLITALMCDYSADNNYYIISRDKGYDAAINMAQQRDRKEIFRCKDINWALKHMNNEAIDESDPEVITEITDEIEIIQTVEELLSDNDYGENVNGADNNSQEVEAADNKLKPAETTDEIKPEISAEEKDKRSYQSICTKILNTIKINHKVPLNYHQAEQVYKALKQTSTKMEFYRRLNSIMGRKEGSELYQKIKAIYKTLRGIYKASVAAAEMAAATPEAMAAAIEKEPAVREINLEGIDSQQTMMEIVMEALSEEALAGEDVEAEAAAIVSAVMLASKGQQSQTEEQGIEGADKLAEPSARPKRTYRRPRATRNSAQKREVKPAGEQTEAHTKNEEKTVRPRRTYQRRGTRRTGTITRRKSAQGTEKASSSKE</sequence>
<evidence type="ECO:0000313" key="3">
    <source>
        <dbReference type="EMBL" id="KHM52580.1"/>
    </source>
</evidence>
<evidence type="ECO:0000313" key="4">
    <source>
        <dbReference type="Proteomes" id="UP000030993"/>
    </source>
</evidence>
<comment type="caution">
    <text evidence="3">The sequence shown here is derived from an EMBL/GenBank/DDBJ whole genome shotgun (WGS) entry which is preliminary data.</text>
</comment>
<dbReference type="InterPro" id="IPR041494">
    <property type="entry name" value="PIN7"/>
</dbReference>
<dbReference type="RefSeq" id="WP_039206712.1">
    <property type="nucleotide sequence ID" value="NZ_JSCE01000083.1"/>
</dbReference>
<feature type="region of interest" description="Disordered" evidence="1">
    <location>
        <begin position="350"/>
        <end position="442"/>
    </location>
</feature>
<dbReference type="Pfam" id="PF18475">
    <property type="entry name" value="PIN7"/>
    <property type="match status" value="1"/>
</dbReference>
<evidence type="ECO:0000256" key="1">
    <source>
        <dbReference type="SAM" id="MobiDB-lite"/>
    </source>
</evidence>
<feature type="domain" description="PIN-like" evidence="2">
    <location>
        <begin position="5"/>
        <end position="103"/>
    </location>
</feature>
<protein>
    <recommendedName>
        <fullName evidence="2">PIN-like domain-containing protein</fullName>
    </recommendedName>
</protein>
<dbReference type="STRING" id="82374.NZ47_04015"/>
<feature type="compositionally biased region" description="Basic and acidic residues" evidence="1">
    <location>
        <begin position="386"/>
        <end position="408"/>
    </location>
</feature>
<dbReference type="eggNOG" id="ENOG5032VSB">
    <property type="taxonomic scope" value="Bacteria"/>
</dbReference>
<keyword evidence="4" id="KW-1185">Reference proteome</keyword>
<feature type="region of interest" description="Disordered" evidence="1">
    <location>
        <begin position="161"/>
        <end position="183"/>
    </location>
</feature>
<name>A0A0B2JW62_9FIRM</name>
<organism evidence="3 4">
    <name type="scientific">Anaerovibrio lipolyticus</name>
    <dbReference type="NCBI Taxonomy" id="82374"/>
    <lineage>
        <taxon>Bacteria</taxon>
        <taxon>Bacillati</taxon>
        <taxon>Bacillota</taxon>
        <taxon>Negativicutes</taxon>
        <taxon>Selenomonadales</taxon>
        <taxon>Selenomonadaceae</taxon>
        <taxon>Anaerovibrio</taxon>
    </lineage>
</organism>